<evidence type="ECO:0000313" key="1">
    <source>
        <dbReference type="Proteomes" id="UP000887564"/>
    </source>
</evidence>
<dbReference type="WBParaSite" id="PEQ_0001237801-mRNA-1">
    <property type="protein sequence ID" value="PEQ_0001237801-mRNA-1"/>
    <property type="gene ID" value="PEQ_0001237801"/>
</dbReference>
<evidence type="ECO:0000313" key="2">
    <source>
        <dbReference type="WBParaSite" id="PEQ_0001237801-mRNA-1"/>
    </source>
</evidence>
<dbReference type="Proteomes" id="UP000887564">
    <property type="component" value="Unplaced"/>
</dbReference>
<keyword evidence="1" id="KW-1185">Reference proteome</keyword>
<proteinExistence type="predicted"/>
<sequence>MRCTYIQRKNNMITLITKKINSAAKQTESHHYSAYLFVSFHFSFPFLCSPLI</sequence>
<organism evidence="1 2">
    <name type="scientific">Parascaris equorum</name>
    <name type="common">Equine roundworm</name>
    <dbReference type="NCBI Taxonomy" id="6256"/>
    <lineage>
        <taxon>Eukaryota</taxon>
        <taxon>Metazoa</taxon>
        <taxon>Ecdysozoa</taxon>
        <taxon>Nematoda</taxon>
        <taxon>Chromadorea</taxon>
        <taxon>Rhabditida</taxon>
        <taxon>Spirurina</taxon>
        <taxon>Ascaridomorpha</taxon>
        <taxon>Ascaridoidea</taxon>
        <taxon>Ascarididae</taxon>
        <taxon>Parascaris</taxon>
    </lineage>
</organism>
<accession>A0A914S1B0</accession>
<name>A0A914S1B0_PAREQ</name>
<dbReference type="AlphaFoldDB" id="A0A914S1B0"/>
<reference evidence="2" key="1">
    <citation type="submission" date="2022-11" db="UniProtKB">
        <authorList>
            <consortium name="WormBaseParasite"/>
        </authorList>
    </citation>
    <scope>IDENTIFICATION</scope>
</reference>
<protein>
    <submittedName>
        <fullName evidence="2">Uncharacterized protein</fullName>
    </submittedName>
</protein>